<feature type="domain" description="B box-type" evidence="10">
    <location>
        <begin position="52"/>
        <end position="99"/>
    </location>
</feature>
<evidence type="ECO:0000256" key="7">
    <source>
        <dbReference type="ARBA" id="ARBA00023163"/>
    </source>
</evidence>
<dbReference type="Gene3D" id="2.40.40.20">
    <property type="match status" value="1"/>
</dbReference>
<keyword evidence="3" id="KW-0677">Repeat</keyword>
<reference evidence="11 12" key="1">
    <citation type="journal article" date="2017" name="Genome Biol.">
        <title>New reference genome sequences of hot pepper reveal the massive evolution of plant disease-resistance genes by retroduplication.</title>
        <authorList>
            <person name="Kim S."/>
            <person name="Park J."/>
            <person name="Yeom S.I."/>
            <person name="Kim Y.M."/>
            <person name="Seo E."/>
            <person name="Kim K.T."/>
            <person name="Kim M.S."/>
            <person name="Lee J.M."/>
            <person name="Cheong K."/>
            <person name="Shin H.S."/>
            <person name="Kim S.B."/>
            <person name="Han K."/>
            <person name="Lee J."/>
            <person name="Park M."/>
            <person name="Lee H.A."/>
            <person name="Lee H.Y."/>
            <person name="Lee Y."/>
            <person name="Oh S."/>
            <person name="Lee J.H."/>
            <person name="Choi E."/>
            <person name="Choi E."/>
            <person name="Lee S.E."/>
            <person name="Jeon J."/>
            <person name="Kim H."/>
            <person name="Choi G."/>
            <person name="Song H."/>
            <person name="Lee J."/>
            <person name="Lee S.C."/>
            <person name="Kwon J.K."/>
            <person name="Lee H.Y."/>
            <person name="Koo N."/>
            <person name="Hong Y."/>
            <person name="Kim R.W."/>
            <person name="Kang W.H."/>
            <person name="Huh J.H."/>
            <person name="Kang B.C."/>
            <person name="Yang T.J."/>
            <person name="Lee Y.H."/>
            <person name="Bennetzen J.L."/>
            <person name="Choi D."/>
        </authorList>
    </citation>
    <scope>NUCLEOTIDE SEQUENCE [LARGE SCALE GENOMIC DNA]</scope>
    <source>
        <strain evidence="12">cv. PBC81</strain>
    </source>
</reference>
<organism evidence="11 12">
    <name type="scientific">Capsicum baccatum</name>
    <name type="common">Peruvian pepper</name>
    <dbReference type="NCBI Taxonomy" id="33114"/>
    <lineage>
        <taxon>Eukaryota</taxon>
        <taxon>Viridiplantae</taxon>
        <taxon>Streptophyta</taxon>
        <taxon>Embryophyta</taxon>
        <taxon>Tracheophyta</taxon>
        <taxon>Spermatophyta</taxon>
        <taxon>Magnoliopsida</taxon>
        <taxon>eudicotyledons</taxon>
        <taxon>Gunneridae</taxon>
        <taxon>Pentapetalae</taxon>
        <taxon>asterids</taxon>
        <taxon>lamiids</taxon>
        <taxon>Solanales</taxon>
        <taxon>Solanaceae</taxon>
        <taxon>Solanoideae</taxon>
        <taxon>Capsiceae</taxon>
        <taxon>Capsicum</taxon>
    </lineage>
</organism>
<evidence type="ECO:0000259" key="10">
    <source>
        <dbReference type="PROSITE" id="PS50119"/>
    </source>
</evidence>
<comment type="subcellular location">
    <subcellularLocation>
        <location evidence="1">Nucleus</location>
    </subcellularLocation>
</comment>
<dbReference type="SMART" id="SM00336">
    <property type="entry name" value="BBOX"/>
    <property type="match status" value="2"/>
</dbReference>
<dbReference type="AlphaFoldDB" id="A0A2G2VEU7"/>
<gene>
    <name evidence="11" type="ORF">CQW23_27823</name>
</gene>
<evidence type="ECO:0000256" key="6">
    <source>
        <dbReference type="ARBA" id="ARBA00023015"/>
    </source>
</evidence>
<keyword evidence="4 9" id="KW-0863">Zinc-finger</keyword>
<sequence length="464" mass="50297">MKIQCNACELAEAKVLCCADEAALCWYCDDKVHAANKLANKHQRVPLSASSSPMPKCDICQETVGYFFCLEDRALLCRKCDISIHSVNAYVSAHQRFLLTGVKVGLEPIGPPGSASSGKSPPIQKVVEQESPPIPKSIAPVSSVAPSNGILPVHTSETGDFAPSRLPSVGGSAAGIIPQWQFDEFLGMGDFNQSYGYMDYGPSKADNGKLGESASSPILKDADAVVEGDDCFSTEVPDTCWAVPQISSPPTASGLHWPTETIQNPFDAALLESDASYFPLQNIQDQQSNGSGFKRNDMINTEHVGFYLDAQWWFIDSLLPKKPVGFSGCQQTGTRSSTSCSDLVNQVAQVEIGFGELVHGTHLSSSALGIFTVLDSEKRRLLNLNPAARNSLVVVDDTCDVLKIKRNKIFKNNLRFRLDNVVSVHQCPDVKYGIRIHLLPIDDTIEGVTRNLVDAYLSVEACAL</sequence>
<dbReference type="FunFam" id="3.30.160.60:FF:000589">
    <property type="entry name" value="B-box zinc finger protein 22"/>
    <property type="match status" value="1"/>
</dbReference>
<dbReference type="InterPro" id="IPR051979">
    <property type="entry name" value="B-box_zinc_finger"/>
</dbReference>
<keyword evidence="6" id="KW-0805">Transcription regulation</keyword>
<dbReference type="InterPro" id="IPR049808">
    <property type="entry name" value="CONSTANS-like_Bbox1"/>
</dbReference>
<dbReference type="InterPro" id="IPR000315">
    <property type="entry name" value="Znf_B-box"/>
</dbReference>
<keyword evidence="2" id="KW-0479">Metal-binding</keyword>
<comment type="caution">
    <text evidence="11">The sequence shown here is derived from an EMBL/GenBank/DDBJ whole genome shotgun (WGS) entry which is preliminary data.</text>
</comment>
<dbReference type="PANTHER" id="PTHR31832">
    <property type="entry name" value="B-BOX ZINC FINGER PROTEIN 22"/>
    <property type="match status" value="1"/>
</dbReference>
<keyword evidence="5" id="KW-0862">Zinc</keyword>
<dbReference type="Pfam" id="PF00643">
    <property type="entry name" value="zf-B_box"/>
    <property type="match status" value="1"/>
</dbReference>
<proteinExistence type="predicted"/>
<evidence type="ECO:0000256" key="2">
    <source>
        <dbReference type="ARBA" id="ARBA00022723"/>
    </source>
</evidence>
<evidence type="ECO:0000256" key="3">
    <source>
        <dbReference type="ARBA" id="ARBA00022737"/>
    </source>
</evidence>
<dbReference type="Proteomes" id="UP000224567">
    <property type="component" value="Unassembled WGS sequence"/>
</dbReference>
<dbReference type="CDD" id="cd19821">
    <property type="entry name" value="Bbox1_BBX-like"/>
    <property type="match status" value="2"/>
</dbReference>
<evidence type="ECO:0000313" key="11">
    <source>
        <dbReference type="EMBL" id="PHT31486.1"/>
    </source>
</evidence>
<dbReference type="GO" id="GO:0006355">
    <property type="term" value="P:regulation of DNA-templated transcription"/>
    <property type="evidence" value="ECO:0007669"/>
    <property type="project" value="TreeGrafter"/>
</dbReference>
<evidence type="ECO:0000256" key="1">
    <source>
        <dbReference type="ARBA" id="ARBA00004123"/>
    </source>
</evidence>
<dbReference type="GO" id="GO:0008270">
    <property type="term" value="F:zinc ion binding"/>
    <property type="evidence" value="ECO:0007669"/>
    <property type="project" value="UniProtKB-KW"/>
</dbReference>
<evidence type="ECO:0000256" key="9">
    <source>
        <dbReference type="PROSITE-ProRule" id="PRU00024"/>
    </source>
</evidence>
<dbReference type="GO" id="GO:0005634">
    <property type="term" value="C:nucleus"/>
    <property type="evidence" value="ECO:0007669"/>
    <property type="project" value="UniProtKB-SubCell"/>
</dbReference>
<dbReference type="Gene3D" id="3.10.330.10">
    <property type="match status" value="1"/>
</dbReference>
<dbReference type="STRING" id="33114.A0A2G2VEU7"/>
<name>A0A2G2VEU7_CAPBA</name>
<accession>A0A2G2VEU7</accession>
<dbReference type="OrthoDB" id="153872at2759"/>
<dbReference type="PROSITE" id="PS50119">
    <property type="entry name" value="ZF_BBOX"/>
    <property type="match status" value="2"/>
</dbReference>
<reference evidence="12" key="2">
    <citation type="journal article" date="2017" name="J. Anim. Genet.">
        <title>Multiple reference genome sequences of hot pepper reveal the massive evolution of plant disease resistance genes by retroduplication.</title>
        <authorList>
            <person name="Kim S."/>
            <person name="Park J."/>
            <person name="Yeom S.-I."/>
            <person name="Kim Y.-M."/>
            <person name="Seo E."/>
            <person name="Kim K.-T."/>
            <person name="Kim M.-S."/>
            <person name="Lee J.M."/>
            <person name="Cheong K."/>
            <person name="Shin H.-S."/>
            <person name="Kim S.-B."/>
            <person name="Han K."/>
            <person name="Lee J."/>
            <person name="Park M."/>
            <person name="Lee H.-A."/>
            <person name="Lee H.-Y."/>
            <person name="Lee Y."/>
            <person name="Oh S."/>
            <person name="Lee J.H."/>
            <person name="Choi E."/>
            <person name="Choi E."/>
            <person name="Lee S.E."/>
            <person name="Jeon J."/>
            <person name="Kim H."/>
            <person name="Choi G."/>
            <person name="Song H."/>
            <person name="Lee J."/>
            <person name="Lee S.-C."/>
            <person name="Kwon J.-K."/>
            <person name="Lee H.-Y."/>
            <person name="Koo N."/>
            <person name="Hong Y."/>
            <person name="Kim R.W."/>
            <person name="Kang W.-H."/>
            <person name="Huh J.H."/>
            <person name="Kang B.-C."/>
            <person name="Yang T.-J."/>
            <person name="Lee Y.-H."/>
            <person name="Bennetzen J.L."/>
            <person name="Choi D."/>
        </authorList>
    </citation>
    <scope>NUCLEOTIDE SEQUENCE [LARGE SCALE GENOMIC DNA]</scope>
    <source>
        <strain evidence="12">cv. PBC81</strain>
    </source>
</reference>
<feature type="domain" description="B box-type" evidence="10">
    <location>
        <begin position="1"/>
        <end position="47"/>
    </location>
</feature>
<dbReference type="PANTHER" id="PTHR31832:SF68">
    <property type="entry name" value="B-BOX ZINC FINGER PROTEIN 22"/>
    <property type="match status" value="1"/>
</dbReference>
<evidence type="ECO:0000256" key="5">
    <source>
        <dbReference type="ARBA" id="ARBA00022833"/>
    </source>
</evidence>
<evidence type="ECO:0000313" key="12">
    <source>
        <dbReference type="Proteomes" id="UP000224567"/>
    </source>
</evidence>
<keyword evidence="7" id="KW-0804">Transcription</keyword>
<dbReference type="EMBL" id="MLFT02000012">
    <property type="protein sequence ID" value="PHT31486.1"/>
    <property type="molecule type" value="Genomic_DNA"/>
</dbReference>
<evidence type="ECO:0000256" key="8">
    <source>
        <dbReference type="ARBA" id="ARBA00023242"/>
    </source>
</evidence>
<keyword evidence="12" id="KW-1185">Reference proteome</keyword>
<keyword evidence="8" id="KW-0539">Nucleus</keyword>
<dbReference type="Gene3D" id="3.30.160.60">
    <property type="entry name" value="Classic Zinc Finger"/>
    <property type="match status" value="1"/>
</dbReference>
<dbReference type="GO" id="GO:0009640">
    <property type="term" value="P:photomorphogenesis"/>
    <property type="evidence" value="ECO:0007669"/>
    <property type="project" value="TreeGrafter"/>
</dbReference>
<evidence type="ECO:0000256" key="4">
    <source>
        <dbReference type="ARBA" id="ARBA00022771"/>
    </source>
</evidence>
<protein>
    <submittedName>
        <fullName evidence="11">B-box zinc finger protein 22</fullName>
    </submittedName>
</protein>